<evidence type="ECO:0000259" key="4">
    <source>
        <dbReference type="Pfam" id="PF13407"/>
    </source>
</evidence>
<evidence type="ECO:0000313" key="6">
    <source>
        <dbReference type="Proteomes" id="UP001377337"/>
    </source>
</evidence>
<name>A0ABZ2NI93_9BACI</name>
<comment type="subcellular location">
    <subcellularLocation>
        <location evidence="1">Cell envelope</location>
    </subcellularLocation>
</comment>
<keyword evidence="2 3" id="KW-0732">Signal</keyword>
<evidence type="ECO:0000256" key="3">
    <source>
        <dbReference type="SAM" id="SignalP"/>
    </source>
</evidence>
<dbReference type="CDD" id="cd19991">
    <property type="entry name" value="PBP1_ABC_xylose_binding"/>
    <property type="match status" value="1"/>
</dbReference>
<dbReference type="Gene3D" id="3.40.50.2300">
    <property type="match status" value="2"/>
</dbReference>
<gene>
    <name evidence="5" type="ORF">WCV65_02555</name>
</gene>
<protein>
    <submittedName>
        <fullName evidence="5">Substrate-binding domain-containing protein</fullName>
    </submittedName>
</protein>
<dbReference type="Pfam" id="PF13407">
    <property type="entry name" value="Peripla_BP_4"/>
    <property type="match status" value="1"/>
</dbReference>
<evidence type="ECO:0000256" key="1">
    <source>
        <dbReference type="ARBA" id="ARBA00004196"/>
    </source>
</evidence>
<dbReference type="PANTHER" id="PTHR30036:SF1">
    <property type="entry name" value="D-XYLOSE-BINDING PERIPLASMIC PROTEIN"/>
    <property type="match status" value="1"/>
</dbReference>
<dbReference type="SUPFAM" id="SSF53822">
    <property type="entry name" value="Periplasmic binding protein-like I"/>
    <property type="match status" value="1"/>
</dbReference>
<dbReference type="Proteomes" id="UP001377337">
    <property type="component" value="Chromosome"/>
</dbReference>
<accession>A0ABZ2NI93</accession>
<proteinExistence type="predicted"/>
<evidence type="ECO:0000256" key="2">
    <source>
        <dbReference type="ARBA" id="ARBA00022729"/>
    </source>
</evidence>
<dbReference type="RefSeq" id="WP_338779795.1">
    <property type="nucleotide sequence ID" value="NZ_CP147407.1"/>
</dbReference>
<evidence type="ECO:0000313" key="5">
    <source>
        <dbReference type="EMBL" id="WXB97401.1"/>
    </source>
</evidence>
<reference evidence="5 6" key="1">
    <citation type="submission" date="2024-02" db="EMBL/GenBank/DDBJ databases">
        <title>Seven novel Bacillus-like species.</title>
        <authorList>
            <person name="Liu G."/>
        </authorList>
    </citation>
    <scope>NUCLEOTIDE SEQUENCE [LARGE SCALE GENOMIC DNA]</scope>
    <source>
        <strain evidence="5 6">FJAT-52054</strain>
    </source>
</reference>
<feature type="domain" description="Periplasmic binding protein" evidence="4">
    <location>
        <begin position="50"/>
        <end position="308"/>
    </location>
</feature>
<feature type="signal peptide" evidence="3">
    <location>
        <begin position="1"/>
        <end position="26"/>
    </location>
</feature>
<dbReference type="InterPro" id="IPR050555">
    <property type="entry name" value="Bact_Solute-Bind_Prot2"/>
</dbReference>
<dbReference type="InterPro" id="IPR025997">
    <property type="entry name" value="SBP_2_dom"/>
</dbReference>
<organism evidence="5 6">
    <name type="scientific">Metabacillus sediminis</name>
    <dbReference type="NCBI Taxonomy" id="3117746"/>
    <lineage>
        <taxon>Bacteria</taxon>
        <taxon>Bacillati</taxon>
        <taxon>Bacillota</taxon>
        <taxon>Bacilli</taxon>
        <taxon>Bacillales</taxon>
        <taxon>Bacillaceae</taxon>
        <taxon>Metabacillus</taxon>
    </lineage>
</organism>
<dbReference type="EMBL" id="CP147407">
    <property type="protein sequence ID" value="WXB97401.1"/>
    <property type="molecule type" value="Genomic_DNA"/>
</dbReference>
<dbReference type="InterPro" id="IPR028082">
    <property type="entry name" value="Peripla_BP_I"/>
</dbReference>
<sequence length="355" mass="38804">MLKVLHKNSQVCILFLIMLLFNSACTNQVADEPNKADRIKLVSDDGKPYIGFVLDTLKEERWYKDKALFEEKVVQMGGQVKTLAANGLDDIQIKQAELLIQEGADVLVVVPHNAEISGKIVEMAHKAGVKVISYDRLIKNSKVDYYISFDNEKVGELQASEVVKKVSKGNFAYIGGAESDNNAVLFREGAMKVIQPLIDKGDIKIVYDQYTDEWKPETAQENMQSALQQNSNQIDAVIAANDGTAGGVINALSSAGLSGNIPVSGQDAELMGVKRIVEGTQTMTVYKPITLLAEKVAEVAVKAAKGEKVATDRTVNNGEIDVPSILLDPIAVTKNNIKDTVIKDGYLTEEELYKK</sequence>
<dbReference type="PANTHER" id="PTHR30036">
    <property type="entry name" value="D-XYLOSE-BINDING PERIPLASMIC PROTEIN"/>
    <property type="match status" value="1"/>
</dbReference>
<feature type="chain" id="PRO_5045506706" evidence="3">
    <location>
        <begin position="27"/>
        <end position="355"/>
    </location>
</feature>
<keyword evidence="6" id="KW-1185">Reference proteome</keyword>